<evidence type="ECO:0000313" key="3">
    <source>
        <dbReference type="Proteomes" id="UP001165121"/>
    </source>
</evidence>
<evidence type="ECO:0000313" key="2">
    <source>
        <dbReference type="EMBL" id="GMF51540.1"/>
    </source>
</evidence>
<evidence type="ECO:0000256" key="1">
    <source>
        <dbReference type="SAM" id="MobiDB-lite"/>
    </source>
</evidence>
<dbReference type="AlphaFoldDB" id="A0A9W6Y454"/>
<feature type="compositionally biased region" description="Acidic residues" evidence="1">
    <location>
        <begin position="47"/>
        <end position="64"/>
    </location>
</feature>
<protein>
    <submittedName>
        <fullName evidence="2">Unnamed protein product</fullName>
    </submittedName>
</protein>
<organism evidence="2 3">
    <name type="scientific">Phytophthora fragariaefolia</name>
    <dbReference type="NCBI Taxonomy" id="1490495"/>
    <lineage>
        <taxon>Eukaryota</taxon>
        <taxon>Sar</taxon>
        <taxon>Stramenopiles</taxon>
        <taxon>Oomycota</taxon>
        <taxon>Peronosporomycetes</taxon>
        <taxon>Peronosporales</taxon>
        <taxon>Peronosporaceae</taxon>
        <taxon>Phytophthora</taxon>
    </lineage>
</organism>
<dbReference type="EMBL" id="BSXT01002918">
    <property type="protein sequence ID" value="GMF51540.1"/>
    <property type="molecule type" value="Genomic_DNA"/>
</dbReference>
<sequence length="93" mass="10034">MPHTDLAGEATQTWFGGSQAASHISYTVVESLTVTTAVINIEATNENQDEHEDAPDDFTEEETTEQEALSAALALISAPWHIPDHILFPGNGE</sequence>
<proteinExistence type="predicted"/>
<dbReference type="Proteomes" id="UP001165121">
    <property type="component" value="Unassembled WGS sequence"/>
</dbReference>
<reference evidence="2" key="1">
    <citation type="submission" date="2023-04" db="EMBL/GenBank/DDBJ databases">
        <title>Phytophthora fragariaefolia NBRC 109709.</title>
        <authorList>
            <person name="Ichikawa N."/>
            <person name="Sato H."/>
            <person name="Tonouchi N."/>
        </authorList>
    </citation>
    <scope>NUCLEOTIDE SEQUENCE</scope>
    <source>
        <strain evidence="2">NBRC 109709</strain>
    </source>
</reference>
<accession>A0A9W6Y454</accession>
<name>A0A9W6Y454_9STRA</name>
<comment type="caution">
    <text evidence="2">The sequence shown here is derived from an EMBL/GenBank/DDBJ whole genome shotgun (WGS) entry which is preliminary data.</text>
</comment>
<feature type="region of interest" description="Disordered" evidence="1">
    <location>
        <begin position="44"/>
        <end position="64"/>
    </location>
</feature>
<gene>
    <name evidence="2" type="ORF">Pfra01_002086100</name>
</gene>
<keyword evidence="3" id="KW-1185">Reference proteome</keyword>